<evidence type="ECO:0000256" key="3">
    <source>
        <dbReference type="ARBA" id="ARBA00022676"/>
    </source>
</evidence>
<keyword evidence="4" id="KW-0808">Transferase</keyword>
<feature type="transmembrane region" description="Helical" evidence="8">
    <location>
        <begin position="82"/>
        <end position="105"/>
    </location>
</feature>
<sequence>MGNKNFILDNLDLSIVLIIYSILAIISLNFYHFNLGADGISYISIALKYVNGDWVNAINGVWSPLYSWLMTPIMLIGYNTAYATYITRIVSLIIGFFTIIGISHLSSIFELDRTIKRALLVTSIPMVLFFAIIYDTPDLLVVCLLTYYFSIIFKPDYSDKWTNGALCGFIGAMAFLSKSYIFPFFLVHFILFNLIYYFKGGKLKKANIKKSLFFGLMVFMLISGIWIGTISEKYDKLTIGTANEYNHEVIGPDYPDHPVYFMGLIKPPYPNATSTWDDPYLVKMKDWSPIESLHNFDYQLNIIAENLYRTLIMIEYYSLLSLIIIITSLYLILKSDTPEFVKKNLSYLLISIGIYTGGYCLIMVQERFLWPIIILVMTCGFYLAKKLYDNKSISIRIRNIFIIILMFSFIFNPAYELINYPHTDNGIYDLSKTLQNDYGVHGNIASNGNWGNTLQIAYYLNSQYYGLPKNINDSIELENELLANNINYYFVWGDPINVHLLNYNEITNGRISGLRIYVIN</sequence>
<evidence type="ECO:0000313" key="9">
    <source>
        <dbReference type="EMBL" id="EKF86023.1"/>
    </source>
</evidence>
<keyword evidence="3" id="KW-0328">Glycosyltransferase</keyword>
<evidence type="ECO:0000256" key="1">
    <source>
        <dbReference type="ARBA" id="ARBA00004651"/>
    </source>
</evidence>
<dbReference type="GO" id="GO:0005886">
    <property type="term" value="C:plasma membrane"/>
    <property type="evidence" value="ECO:0007669"/>
    <property type="project" value="UniProtKB-SubCell"/>
</dbReference>
<dbReference type="PATRIC" id="fig|1204725.3.peg.1213"/>
<dbReference type="InterPro" id="IPR050297">
    <property type="entry name" value="LipidA_mod_glycosyltrf_83"/>
</dbReference>
<keyword evidence="10" id="KW-1185">Reference proteome</keyword>
<organism evidence="9 10">
    <name type="scientific">Methanobacterium formicicum (strain DSM 3637 / PP1)</name>
    <dbReference type="NCBI Taxonomy" id="1204725"/>
    <lineage>
        <taxon>Archaea</taxon>
        <taxon>Methanobacteriati</taxon>
        <taxon>Methanobacteriota</taxon>
        <taxon>Methanomada group</taxon>
        <taxon>Methanobacteria</taxon>
        <taxon>Methanobacteriales</taxon>
        <taxon>Methanobacteriaceae</taxon>
        <taxon>Methanobacterium</taxon>
    </lineage>
</organism>
<dbReference type="EMBL" id="AMPO01000004">
    <property type="protein sequence ID" value="EKF86023.1"/>
    <property type="molecule type" value="Genomic_DNA"/>
</dbReference>
<evidence type="ECO:0000256" key="2">
    <source>
        <dbReference type="ARBA" id="ARBA00022475"/>
    </source>
</evidence>
<protein>
    <recommendedName>
        <fullName evidence="11">Glycosyltransferase RgtA/B/C/D-like domain-containing protein</fullName>
    </recommendedName>
</protein>
<evidence type="ECO:0000256" key="4">
    <source>
        <dbReference type="ARBA" id="ARBA00022679"/>
    </source>
</evidence>
<dbReference type="GO" id="GO:0016763">
    <property type="term" value="F:pentosyltransferase activity"/>
    <property type="evidence" value="ECO:0007669"/>
    <property type="project" value="TreeGrafter"/>
</dbReference>
<feature type="transmembrane region" description="Helical" evidence="8">
    <location>
        <begin position="368"/>
        <end position="384"/>
    </location>
</feature>
<keyword evidence="6 8" id="KW-1133">Transmembrane helix</keyword>
<evidence type="ECO:0000313" key="10">
    <source>
        <dbReference type="Proteomes" id="UP000007360"/>
    </source>
</evidence>
<gene>
    <name evidence="9" type="ORF">A994_06036</name>
</gene>
<feature type="transmembrane region" description="Helical" evidence="8">
    <location>
        <begin position="54"/>
        <end position="76"/>
    </location>
</feature>
<dbReference type="RefSeq" id="WP_004030477.1">
    <property type="nucleotide sequence ID" value="NZ_AMPO01000004.1"/>
</dbReference>
<reference evidence="9 10" key="1">
    <citation type="journal article" date="2012" name="J. Bacteriol.">
        <title>Draft genome sequence of Methanobacterium formicicum DSM 3637, an archaebacterium isolated from the methane producer amoeba Pelomyxa palustris.</title>
        <authorList>
            <person name="Gutierrez G."/>
        </authorList>
    </citation>
    <scope>NUCLEOTIDE SEQUENCE [LARGE SCALE GENOMIC DNA]</scope>
    <source>
        <strain evidence="10">DSM 3637 / PP1</strain>
    </source>
</reference>
<keyword evidence="7 8" id="KW-0472">Membrane</keyword>
<dbReference type="Proteomes" id="UP000007360">
    <property type="component" value="Unassembled WGS sequence"/>
</dbReference>
<dbReference type="AlphaFoldDB" id="K2R0F9"/>
<feature type="transmembrane region" description="Helical" evidence="8">
    <location>
        <begin position="180"/>
        <end position="199"/>
    </location>
</feature>
<keyword evidence="5 8" id="KW-0812">Transmembrane</keyword>
<comment type="caution">
    <text evidence="9">The sequence shown here is derived from an EMBL/GenBank/DDBJ whole genome shotgun (WGS) entry which is preliminary data.</text>
</comment>
<name>K2R0F9_METFP</name>
<dbReference type="GO" id="GO:0008610">
    <property type="term" value="P:lipid biosynthetic process"/>
    <property type="evidence" value="ECO:0007669"/>
    <property type="project" value="UniProtKB-ARBA"/>
</dbReference>
<dbReference type="PANTHER" id="PTHR33908:SF11">
    <property type="entry name" value="MEMBRANE PROTEIN"/>
    <property type="match status" value="1"/>
</dbReference>
<evidence type="ECO:0000256" key="5">
    <source>
        <dbReference type="ARBA" id="ARBA00022692"/>
    </source>
</evidence>
<evidence type="ECO:0000256" key="6">
    <source>
        <dbReference type="ARBA" id="ARBA00022989"/>
    </source>
</evidence>
<dbReference type="OrthoDB" id="71474at2157"/>
<feature type="transmembrane region" description="Helical" evidence="8">
    <location>
        <begin position="13"/>
        <end position="33"/>
    </location>
</feature>
<proteinExistence type="predicted"/>
<keyword evidence="2" id="KW-1003">Cell membrane</keyword>
<evidence type="ECO:0000256" key="7">
    <source>
        <dbReference type="ARBA" id="ARBA00023136"/>
    </source>
</evidence>
<accession>K2R0F9</accession>
<feature type="transmembrane region" description="Helical" evidence="8">
    <location>
        <begin position="316"/>
        <end position="333"/>
    </location>
</feature>
<comment type="subcellular location">
    <subcellularLocation>
        <location evidence="1">Cell membrane</location>
        <topology evidence="1">Multi-pass membrane protein</topology>
    </subcellularLocation>
</comment>
<feature type="transmembrane region" description="Helical" evidence="8">
    <location>
        <begin position="396"/>
        <end position="415"/>
    </location>
</feature>
<feature type="transmembrane region" description="Helical" evidence="8">
    <location>
        <begin position="211"/>
        <end position="230"/>
    </location>
</feature>
<dbReference type="PANTHER" id="PTHR33908">
    <property type="entry name" value="MANNOSYLTRANSFERASE YKCB-RELATED"/>
    <property type="match status" value="1"/>
</dbReference>
<evidence type="ECO:0008006" key="11">
    <source>
        <dbReference type="Google" id="ProtNLM"/>
    </source>
</evidence>
<feature type="transmembrane region" description="Helical" evidence="8">
    <location>
        <begin position="345"/>
        <end position="362"/>
    </location>
</feature>
<evidence type="ECO:0000256" key="8">
    <source>
        <dbReference type="SAM" id="Phobius"/>
    </source>
</evidence>